<dbReference type="KEGG" id="psin:CAK95_01710"/>
<protein>
    <submittedName>
        <fullName evidence="1">Uncharacterized protein</fullName>
    </submittedName>
</protein>
<evidence type="ECO:0000313" key="1">
    <source>
        <dbReference type="EMBL" id="ARP97934.1"/>
    </source>
</evidence>
<keyword evidence="2" id="KW-1185">Reference proteome</keyword>
<sequence length="72" mass="7878">MTAMTVGSTATLPASAAAPKTSLFARAWAAFVAGRMRQAEREIAMHQHLLPTQFEYAGDRLARSEKDLPFAR</sequence>
<dbReference type="AlphaFoldDB" id="A0A1W6ZMD5"/>
<dbReference type="EMBL" id="CP021112">
    <property type="protein sequence ID" value="ARP97934.1"/>
    <property type="molecule type" value="Genomic_DNA"/>
</dbReference>
<evidence type="ECO:0000313" key="2">
    <source>
        <dbReference type="Proteomes" id="UP000194137"/>
    </source>
</evidence>
<dbReference type="RefSeq" id="WP_086086253.1">
    <property type="nucleotide sequence ID" value="NZ_CP021112.1"/>
</dbReference>
<accession>A0A1W6ZMD5</accession>
<organism evidence="1 2">
    <name type="scientific">Pseudorhodoplanes sinuspersici</name>
    <dbReference type="NCBI Taxonomy" id="1235591"/>
    <lineage>
        <taxon>Bacteria</taxon>
        <taxon>Pseudomonadati</taxon>
        <taxon>Pseudomonadota</taxon>
        <taxon>Alphaproteobacteria</taxon>
        <taxon>Hyphomicrobiales</taxon>
        <taxon>Pseudorhodoplanes</taxon>
    </lineage>
</organism>
<dbReference type="Proteomes" id="UP000194137">
    <property type="component" value="Chromosome"/>
</dbReference>
<name>A0A1W6ZMD5_9HYPH</name>
<proteinExistence type="predicted"/>
<gene>
    <name evidence="1" type="ORF">CAK95_01710</name>
</gene>
<reference evidence="1 2" key="1">
    <citation type="submission" date="2017-05" db="EMBL/GenBank/DDBJ databases">
        <title>Full genome sequence of Pseudorhodoplanes sinuspersici.</title>
        <authorList>
            <person name="Dastgheib S.M.M."/>
            <person name="Shavandi M."/>
            <person name="Tirandaz H."/>
        </authorList>
    </citation>
    <scope>NUCLEOTIDE SEQUENCE [LARGE SCALE GENOMIC DNA]</scope>
    <source>
        <strain evidence="1 2">RIPI110</strain>
    </source>
</reference>